<dbReference type="SUPFAM" id="SSF118116">
    <property type="entry name" value="DNA mismatch repair protein MutL"/>
    <property type="match status" value="1"/>
</dbReference>
<dbReference type="Proteomes" id="UP001479290">
    <property type="component" value="Unassembled WGS sequence"/>
</dbReference>
<evidence type="ECO:0000256" key="2">
    <source>
        <dbReference type="ARBA" id="ARBA00022763"/>
    </source>
</evidence>
<dbReference type="GO" id="GO:0030983">
    <property type="term" value="F:mismatched DNA binding"/>
    <property type="evidence" value="ECO:0007669"/>
    <property type="project" value="InterPro"/>
</dbReference>
<dbReference type="Gene3D" id="3.30.1370.100">
    <property type="entry name" value="MutL, C-terminal domain, regulatory subdomain"/>
    <property type="match status" value="1"/>
</dbReference>
<dbReference type="SUPFAM" id="SSF54211">
    <property type="entry name" value="Ribosomal protein S5 domain 2-like"/>
    <property type="match status" value="1"/>
</dbReference>
<sequence length="1079" mass="120267">MIKSLPQDVQAQLRSGVAIFSLQQCVEELVLNSIDAGATCVAVKIDIEACKLQVIDNGTGMCREDMERVGLRYNTSKCSSLEDLDNLRFFGFRGEAISSIVSLAEMVEMSSRTKLSVKTYVKTFNEANASDVFEAQTVRPSAGTTVTVYNLFHNMPVRRKRMDAVLETERIRQRVEAISLMHPSVSFTVKKENSAHVMVQLSKTSSTYYRFVQIHGLNRAQKLGEVSYVHEQFEMTGHIGREGHYNNSLQFLFVNGRLLLKTRIHKTLNSLLKRVSSAARQNNSPTAYPLTSSPKQRGGCDLHGVYVLNIKCHYSEYDICLEPAKSLIEFKDWDNVLICIEEGVKAFLTKENLVTEFSMNGSDGPSSSPLRIAKTPAAEQNLSAEETREACDAPTEKKDNASGVDDSGGVQMLEQVSINTKTFASEESDTEKAPHGGDLPLQTTIAFATEMNNNHKEDENAICPNISHNDLPVTVNDDINVMGSKNHKISILDVKGAQDSLKKFCFPNKISPKKRKLPLNDIEENKHVVHGTSSKTCRAAPSRKLTLSFETGSLDKFKRLFGRDAEKKQPSTEKTSLLQPESSRKSNDCFVGSSLHLDDLDKPLLRSISGAYSPYNSECYAESSPWNKGEKISLAAKCSNLKHDKMPFKEVSKDSLTMENLSFPVVQDSHFEENSCELEKSLLEEDVLFGSSGTVDSIVHDSSKDFPVMDLIEQDTTIPSFILEDSHLCNKNVTSFLGSVSHVDEASVTSQHDPLCSNTGNEEDAQGPDTLSTLFSEWSNPVFIRPPEVAVDVTSGQAEGLAVKIHNILFPYRFTKNMIHTMRVINQVDKKFLACLINTTEQDVSESSTNEGNLLVLVDQHAAHERVRLEGLVTDSYEDDPDTPGKKRLCSSSVTPPLEINVTEEELRLLRSCQAFLRGLALDVRFPKSESLNVLLERLPTCFIEKESTEIRRGRRSVIKTIAEDYLREHIELLRSTGRVRGTLPLTVHNVLASQACHGAIKFNDILSKEECCSLVSSLSSCRLPFQCAHGRPSIVPLADLHHLEDQQDLPKPNLRKLRRMYKSWQLYGKDQSLAQSKA</sequence>
<feature type="domain" description="DNA mismatch repair protein S5" evidence="5">
    <location>
        <begin position="211"/>
        <end position="349"/>
    </location>
</feature>
<evidence type="ECO:0000313" key="6">
    <source>
        <dbReference type="EMBL" id="KAK9954244.1"/>
    </source>
</evidence>
<proteinExistence type="inferred from homology"/>
<evidence type="ECO:0008006" key="8">
    <source>
        <dbReference type="Google" id="ProtNLM"/>
    </source>
</evidence>
<dbReference type="FunFam" id="3.30.565.10:FF:000017">
    <property type="entry name" value="PMS1 homolog 1, mismatch repair system component"/>
    <property type="match status" value="1"/>
</dbReference>
<dbReference type="InterPro" id="IPR020568">
    <property type="entry name" value="Ribosomal_Su5_D2-typ_SF"/>
</dbReference>
<dbReference type="SMART" id="SM01340">
    <property type="entry name" value="DNA_mis_repair"/>
    <property type="match status" value="1"/>
</dbReference>
<name>A0AAW1Z177_CULAL</name>
<protein>
    <recommendedName>
        <fullName evidence="8">MutL homolog 3</fullName>
    </recommendedName>
</protein>
<dbReference type="InterPro" id="IPR014721">
    <property type="entry name" value="Ribsml_uS5_D2-typ_fold_subgr"/>
</dbReference>
<dbReference type="InterPro" id="IPR036890">
    <property type="entry name" value="HATPase_C_sf"/>
</dbReference>
<dbReference type="GO" id="GO:0016887">
    <property type="term" value="F:ATP hydrolysis activity"/>
    <property type="evidence" value="ECO:0007669"/>
    <property type="project" value="InterPro"/>
</dbReference>
<dbReference type="InterPro" id="IPR042121">
    <property type="entry name" value="MutL_C_regsub"/>
</dbReference>
<keyword evidence="2" id="KW-0227">DNA damage</keyword>
<dbReference type="InterPro" id="IPR014790">
    <property type="entry name" value="MutL_C"/>
</dbReference>
<dbReference type="Gene3D" id="3.30.1540.20">
    <property type="entry name" value="MutL, C-terminal domain, dimerisation subdomain"/>
    <property type="match status" value="1"/>
</dbReference>
<dbReference type="GO" id="GO:0006298">
    <property type="term" value="P:mismatch repair"/>
    <property type="evidence" value="ECO:0007669"/>
    <property type="project" value="InterPro"/>
</dbReference>
<dbReference type="PANTHER" id="PTHR10073:SF47">
    <property type="entry name" value="DNA MISMATCH REPAIR PROTEIN MLH3"/>
    <property type="match status" value="1"/>
</dbReference>
<dbReference type="NCBIfam" id="TIGR00585">
    <property type="entry name" value="mutl"/>
    <property type="match status" value="1"/>
</dbReference>
<dbReference type="InterPro" id="IPR037198">
    <property type="entry name" value="MutL_C_sf"/>
</dbReference>
<dbReference type="Gene3D" id="3.30.230.10">
    <property type="match status" value="1"/>
</dbReference>
<accession>A0AAW1Z177</accession>
<dbReference type="SUPFAM" id="SSF55874">
    <property type="entry name" value="ATPase domain of HSP90 chaperone/DNA topoisomerase II/histidine kinase"/>
    <property type="match status" value="1"/>
</dbReference>
<dbReference type="Pfam" id="PF13589">
    <property type="entry name" value="HATPase_c_3"/>
    <property type="match status" value="1"/>
</dbReference>
<dbReference type="GO" id="GO:0032300">
    <property type="term" value="C:mismatch repair complex"/>
    <property type="evidence" value="ECO:0007669"/>
    <property type="project" value="InterPro"/>
</dbReference>
<gene>
    <name evidence="6" type="ORF">ABG768_016335</name>
</gene>
<dbReference type="Pfam" id="PF08676">
    <property type="entry name" value="MutL_C"/>
    <property type="match status" value="1"/>
</dbReference>
<dbReference type="InterPro" id="IPR038973">
    <property type="entry name" value="MutL/Mlh/Pms-like"/>
</dbReference>
<evidence type="ECO:0000259" key="4">
    <source>
        <dbReference type="SMART" id="SM00853"/>
    </source>
</evidence>
<feature type="compositionally biased region" description="Basic and acidic residues" evidence="3">
    <location>
        <begin position="385"/>
        <end position="400"/>
    </location>
</feature>
<feature type="compositionally biased region" description="Polar residues" evidence="3">
    <location>
        <begin position="572"/>
        <end position="581"/>
    </location>
</feature>
<dbReference type="InterPro" id="IPR042120">
    <property type="entry name" value="MutL_C_dimsub"/>
</dbReference>
<dbReference type="GO" id="GO:0140664">
    <property type="term" value="F:ATP-dependent DNA damage sensor activity"/>
    <property type="evidence" value="ECO:0007669"/>
    <property type="project" value="InterPro"/>
</dbReference>
<evidence type="ECO:0000256" key="1">
    <source>
        <dbReference type="ARBA" id="ARBA00006082"/>
    </source>
</evidence>
<feature type="domain" description="MutL C-terminal dimerisation" evidence="4">
    <location>
        <begin position="824"/>
        <end position="1007"/>
    </location>
</feature>
<feature type="region of interest" description="Disordered" evidence="3">
    <location>
        <begin position="376"/>
        <end position="407"/>
    </location>
</feature>
<organism evidence="6 7">
    <name type="scientific">Culter alburnus</name>
    <name type="common">Topmouth culter</name>
    <dbReference type="NCBI Taxonomy" id="194366"/>
    <lineage>
        <taxon>Eukaryota</taxon>
        <taxon>Metazoa</taxon>
        <taxon>Chordata</taxon>
        <taxon>Craniata</taxon>
        <taxon>Vertebrata</taxon>
        <taxon>Euteleostomi</taxon>
        <taxon>Actinopterygii</taxon>
        <taxon>Neopterygii</taxon>
        <taxon>Teleostei</taxon>
        <taxon>Ostariophysi</taxon>
        <taxon>Cypriniformes</taxon>
        <taxon>Xenocyprididae</taxon>
        <taxon>Xenocypridinae</taxon>
        <taxon>Culter</taxon>
    </lineage>
</organism>
<dbReference type="FunFam" id="3.30.1370.100:FF:000003">
    <property type="entry name" value="DNA mismatch repair protein Mlh3"/>
    <property type="match status" value="1"/>
</dbReference>
<dbReference type="PANTHER" id="PTHR10073">
    <property type="entry name" value="DNA MISMATCH REPAIR PROTEIN MLH, PMS, MUTL"/>
    <property type="match status" value="1"/>
</dbReference>
<evidence type="ECO:0000256" key="3">
    <source>
        <dbReference type="SAM" id="MobiDB-lite"/>
    </source>
</evidence>
<dbReference type="GO" id="GO:0005524">
    <property type="term" value="F:ATP binding"/>
    <property type="evidence" value="ECO:0007669"/>
    <property type="project" value="InterPro"/>
</dbReference>
<dbReference type="CDD" id="cd03486">
    <property type="entry name" value="MutL_Trans_MLH3"/>
    <property type="match status" value="1"/>
</dbReference>
<dbReference type="Gene3D" id="3.30.565.10">
    <property type="entry name" value="Histidine kinase-like ATPase, C-terminal domain"/>
    <property type="match status" value="1"/>
</dbReference>
<dbReference type="FunFam" id="3.30.230.10:FF:000028">
    <property type="entry name" value="DNA mismatch repair protein Mlh3"/>
    <property type="match status" value="1"/>
</dbReference>
<dbReference type="EMBL" id="JAWDJR010000022">
    <property type="protein sequence ID" value="KAK9954244.1"/>
    <property type="molecule type" value="Genomic_DNA"/>
</dbReference>
<comment type="caution">
    <text evidence="6">The sequence shown here is derived from an EMBL/GenBank/DDBJ whole genome shotgun (WGS) entry which is preliminary data.</text>
</comment>
<dbReference type="SMART" id="SM00853">
    <property type="entry name" value="MutL_C"/>
    <property type="match status" value="1"/>
</dbReference>
<dbReference type="InterPro" id="IPR002099">
    <property type="entry name" value="MutL/Mlh/PMS"/>
</dbReference>
<dbReference type="AlphaFoldDB" id="A0AAW1Z177"/>
<feature type="region of interest" description="Disordered" evidence="3">
    <location>
        <begin position="565"/>
        <end position="586"/>
    </location>
</feature>
<evidence type="ECO:0000259" key="5">
    <source>
        <dbReference type="SMART" id="SM01340"/>
    </source>
</evidence>
<keyword evidence="7" id="KW-1185">Reference proteome</keyword>
<dbReference type="InterPro" id="IPR013507">
    <property type="entry name" value="DNA_mismatch_S5_2-like"/>
</dbReference>
<dbReference type="GO" id="GO:0005634">
    <property type="term" value="C:nucleus"/>
    <property type="evidence" value="ECO:0007669"/>
    <property type="project" value="UniProtKB-ARBA"/>
</dbReference>
<comment type="similarity">
    <text evidence="1">Belongs to the DNA mismatch repair MutL/HexB family.</text>
</comment>
<reference evidence="6 7" key="1">
    <citation type="submission" date="2024-05" db="EMBL/GenBank/DDBJ databases">
        <title>A high-quality chromosomal-level genome assembly of Topmouth culter (Culter alburnus).</title>
        <authorList>
            <person name="Zhao H."/>
        </authorList>
    </citation>
    <scope>NUCLEOTIDE SEQUENCE [LARGE SCALE GENOMIC DNA]</scope>
    <source>
        <strain evidence="6">CATC2023</strain>
        <tissue evidence="6">Muscle</tissue>
    </source>
</reference>
<evidence type="ECO:0000313" key="7">
    <source>
        <dbReference type="Proteomes" id="UP001479290"/>
    </source>
</evidence>
<dbReference type="CDD" id="cd16926">
    <property type="entry name" value="HATPase_MutL-MLH-PMS-like"/>
    <property type="match status" value="1"/>
</dbReference>